<dbReference type="Gene3D" id="3.40.50.10860">
    <property type="entry name" value="Leucine Dehydrogenase, chain A, domain 1"/>
    <property type="match status" value="1"/>
</dbReference>
<proteinExistence type="inferred from homology"/>
<keyword evidence="2 3" id="KW-0560">Oxidoreductase</keyword>
<dbReference type="GeneID" id="58721662"/>
<reference evidence="6 7" key="1">
    <citation type="submission" date="2019-11" db="EMBL/GenBank/DDBJ databases">
        <title>Comparison of genomes from free-living endosymbiotic cyanobacteria isolated from Azolla.</title>
        <authorList>
            <person name="Thiel T."/>
            <person name="Pratte B."/>
        </authorList>
    </citation>
    <scope>NUCLEOTIDE SEQUENCE [LARGE SCALE GENOMIC DNA]</scope>
    <source>
        <strain evidence="6 7">N2B</strain>
    </source>
</reference>
<comment type="similarity">
    <text evidence="1 3 4">Belongs to the Glu/Leu/Phe/Val dehydrogenases family.</text>
</comment>
<dbReference type="SUPFAM" id="SSF53223">
    <property type="entry name" value="Aminoacid dehydrogenase-like, N-terminal domain"/>
    <property type="match status" value="1"/>
</dbReference>
<evidence type="ECO:0000313" key="7">
    <source>
        <dbReference type="Proteomes" id="UP000570851"/>
    </source>
</evidence>
<evidence type="ECO:0000313" key="6">
    <source>
        <dbReference type="EMBL" id="MBC1305153.1"/>
    </source>
</evidence>
<dbReference type="InterPro" id="IPR046346">
    <property type="entry name" value="Aminoacid_DH-like_N_sf"/>
</dbReference>
<keyword evidence="7" id="KW-1185">Reference proteome</keyword>
<dbReference type="InterPro" id="IPR014362">
    <property type="entry name" value="Glu_DH"/>
</dbReference>
<protein>
    <recommendedName>
        <fullName evidence="3">Glutamate dehydrogenase</fullName>
    </recommendedName>
</protein>
<evidence type="ECO:0000256" key="1">
    <source>
        <dbReference type="ARBA" id="ARBA00006382"/>
    </source>
</evidence>
<feature type="domain" description="Glutamate/phenylalanine/leucine/valine/L-tryptophan dehydrogenase C-terminal" evidence="5">
    <location>
        <begin position="140"/>
        <end position="364"/>
    </location>
</feature>
<name>A0ABR6SFW4_ANAVA</name>
<evidence type="ECO:0000259" key="5">
    <source>
        <dbReference type="SMART" id="SM00839"/>
    </source>
</evidence>
<dbReference type="InterPro" id="IPR033922">
    <property type="entry name" value="NAD_bind_Glu_DH"/>
</dbReference>
<dbReference type="EMBL" id="JACKZP010000166">
    <property type="protein sequence ID" value="MBC1305153.1"/>
    <property type="molecule type" value="Genomic_DNA"/>
</dbReference>
<dbReference type="RefSeq" id="WP_011320799.1">
    <property type="nucleotide sequence ID" value="NZ_JACKZP010000166.1"/>
</dbReference>
<sequence>MDNIFRFADELGPAKIIHIYEREADLKAIVVVDNIDCGPAIGGVRMATDVTTEEVFRLARAMTLKNAAADLPHGGGKSAILADPKQPLADKERLVRTFARAIRDVTEYIPGPDMGTDEQCMAWIKEEIGRAVGLPKAIGGIPLDEIGATGFGLSICAEIASKFCHLNLEGARIVIQGFGSVGKNAARFLTAKGALLIGAADSQGTLFNPLGIDVKQLIKLKNSGKSVISYPQGDKLDRDAVIDIECDIWIPAARPDIIHADNVDRLKTQLVISGANIPFTEAAERICHERNIIVVPDFIANAGGVICAAVEYDGGNQTTAFETIAKKIRYNTTLVLEQVAKTGKLPRQAAVELAQRRICLARQDI</sequence>
<dbReference type="Proteomes" id="UP000570851">
    <property type="component" value="Unassembled WGS sequence"/>
</dbReference>
<evidence type="ECO:0000256" key="2">
    <source>
        <dbReference type="ARBA" id="ARBA00023002"/>
    </source>
</evidence>
<dbReference type="CDD" id="cd01076">
    <property type="entry name" value="NAD_bind_1_Glu_DH"/>
    <property type="match status" value="1"/>
</dbReference>
<gene>
    <name evidence="6" type="ORF">GNE12_24910</name>
</gene>
<dbReference type="PRINTS" id="PR00082">
    <property type="entry name" value="GLFDHDRGNASE"/>
</dbReference>
<evidence type="ECO:0000256" key="3">
    <source>
        <dbReference type="PIRNR" id="PIRNR000185"/>
    </source>
</evidence>
<dbReference type="PIRSF" id="PIRSF000185">
    <property type="entry name" value="Glu_DH"/>
    <property type="match status" value="1"/>
</dbReference>
<dbReference type="InterPro" id="IPR006097">
    <property type="entry name" value="Glu/Leu/Phe/Val/Trp_DH_dimer"/>
</dbReference>
<dbReference type="InterPro" id="IPR006096">
    <property type="entry name" value="Glu/Leu/Phe/Val/Trp_DH_C"/>
</dbReference>
<dbReference type="InterPro" id="IPR006095">
    <property type="entry name" value="Glu/Leu/Phe/Val/Trp_DH"/>
</dbReference>
<dbReference type="PANTHER" id="PTHR11606:SF13">
    <property type="entry name" value="GLUTAMATE DEHYDROGENASE 1, MITOCHONDRIAL"/>
    <property type="match status" value="1"/>
</dbReference>
<comment type="caution">
    <text evidence="6">The sequence shown here is derived from an EMBL/GenBank/DDBJ whole genome shotgun (WGS) entry which is preliminary data.</text>
</comment>
<dbReference type="Pfam" id="PF00208">
    <property type="entry name" value="ELFV_dehydrog"/>
    <property type="match status" value="1"/>
</dbReference>
<accession>A0ABR6SFW4</accession>
<evidence type="ECO:0000256" key="4">
    <source>
        <dbReference type="RuleBase" id="RU004417"/>
    </source>
</evidence>
<dbReference type="SMART" id="SM00839">
    <property type="entry name" value="ELFV_dehydrog"/>
    <property type="match status" value="1"/>
</dbReference>
<dbReference type="Pfam" id="PF02812">
    <property type="entry name" value="ELFV_dehydrog_N"/>
    <property type="match status" value="1"/>
</dbReference>
<dbReference type="Gene3D" id="3.40.50.720">
    <property type="entry name" value="NAD(P)-binding Rossmann-like Domain"/>
    <property type="match status" value="1"/>
</dbReference>
<dbReference type="SUPFAM" id="SSF51735">
    <property type="entry name" value="NAD(P)-binding Rossmann-fold domains"/>
    <property type="match status" value="1"/>
</dbReference>
<dbReference type="InterPro" id="IPR036291">
    <property type="entry name" value="NAD(P)-bd_dom_sf"/>
</dbReference>
<dbReference type="PANTHER" id="PTHR11606">
    <property type="entry name" value="GLUTAMATE DEHYDROGENASE"/>
    <property type="match status" value="1"/>
</dbReference>
<organism evidence="6 7">
    <name type="scientific">Trichormus variabilis N2B</name>
    <dbReference type="NCBI Taxonomy" id="2681315"/>
    <lineage>
        <taxon>Bacteria</taxon>
        <taxon>Bacillati</taxon>
        <taxon>Cyanobacteriota</taxon>
        <taxon>Cyanophyceae</taxon>
        <taxon>Nostocales</taxon>
        <taxon>Nostocaceae</taxon>
        <taxon>Trichormus</taxon>
    </lineage>
</organism>